<keyword evidence="14 16" id="KW-0539">Nucleus</keyword>
<dbReference type="GO" id="GO:0000724">
    <property type="term" value="P:double-strand break repair via homologous recombination"/>
    <property type="evidence" value="ECO:0007669"/>
    <property type="project" value="TreeGrafter"/>
</dbReference>
<feature type="region of interest" description="Disordered" evidence="20">
    <location>
        <begin position="547"/>
        <end position="622"/>
    </location>
</feature>
<gene>
    <name evidence="22" type="primary">107363299</name>
</gene>
<dbReference type="InterPro" id="IPR038487">
    <property type="entry name" value="Mre11_capping_dom"/>
</dbReference>
<evidence type="ECO:0000256" key="10">
    <source>
        <dbReference type="ARBA" id="ARBA00022801"/>
    </source>
</evidence>
<dbReference type="NCBIfam" id="TIGR00583">
    <property type="entry name" value="mre11"/>
    <property type="match status" value="1"/>
</dbReference>
<dbReference type="GO" id="GO:0008296">
    <property type="term" value="F:3'-5'-DNA exonuclease activity"/>
    <property type="evidence" value="ECO:0007669"/>
    <property type="project" value="InterPro"/>
</dbReference>
<dbReference type="InterPro" id="IPR003701">
    <property type="entry name" value="Mre11"/>
</dbReference>
<dbReference type="SMART" id="SM01347">
    <property type="entry name" value="Mre11_DNA_bind"/>
    <property type="match status" value="1"/>
</dbReference>
<dbReference type="PANTHER" id="PTHR10139:SF1">
    <property type="entry name" value="DOUBLE-STRAND BREAK REPAIR PROTEIN MRE11"/>
    <property type="match status" value="1"/>
</dbReference>
<dbReference type="CDD" id="cd00840">
    <property type="entry name" value="MPP_Mre11_N"/>
    <property type="match status" value="1"/>
</dbReference>
<dbReference type="SUPFAM" id="SSF56300">
    <property type="entry name" value="Metallo-dependent phosphatases"/>
    <property type="match status" value="1"/>
</dbReference>
<keyword evidence="12 16" id="KW-0234">DNA repair</keyword>
<evidence type="ECO:0000256" key="12">
    <source>
        <dbReference type="ARBA" id="ARBA00023204"/>
    </source>
</evidence>
<dbReference type="GO" id="GO:0007095">
    <property type="term" value="P:mitotic G2 DNA damage checkpoint signaling"/>
    <property type="evidence" value="ECO:0007669"/>
    <property type="project" value="TreeGrafter"/>
</dbReference>
<evidence type="ECO:0000256" key="8">
    <source>
        <dbReference type="ARBA" id="ARBA00022759"/>
    </source>
</evidence>
<keyword evidence="15 16" id="KW-0469">Meiosis</keyword>
<dbReference type="GO" id="GO:0030145">
    <property type="term" value="F:manganese ion binding"/>
    <property type="evidence" value="ECO:0007669"/>
    <property type="project" value="UniProtKB-UniRule"/>
</dbReference>
<proteinExistence type="inferred from homology"/>
<name>T1KDA6_TETUR</name>
<evidence type="ECO:0000256" key="20">
    <source>
        <dbReference type="SAM" id="MobiDB-lite"/>
    </source>
</evidence>
<dbReference type="EnsemblMetazoa" id="tetur09g02240.1">
    <property type="protein sequence ID" value="tetur09g02240.1"/>
    <property type="gene ID" value="tetur09g02240"/>
</dbReference>
<keyword evidence="13 16" id="KW-0464">Manganese</keyword>
<dbReference type="GO" id="GO:0000014">
    <property type="term" value="F:single-stranded DNA endodeoxyribonuclease activity"/>
    <property type="evidence" value="ECO:0007669"/>
    <property type="project" value="TreeGrafter"/>
</dbReference>
<accession>T1KDA6</accession>
<dbReference type="FunFam" id="3.60.21.10:FF:000011">
    <property type="entry name" value="Double-strand break repair protein"/>
    <property type="match status" value="1"/>
</dbReference>
<comment type="similarity">
    <text evidence="4 16 18">Belongs to the MRE11/RAD32 family.</text>
</comment>
<sequence>MSTQPSSLPTLASQDLLPESKFTILVASDIHLGYAEKDVLRGDDTYTTFEEVLQIARAKDVDFVLLGGDLFHENKPSSKAMTRCVELLRKYCLGSKDIPINVVSDQEVNFNHSYFPVVNYEDENLKICLPVFSIHGNHDDPVGKEPLCSLDTLSAMGLVNFFGKYVNIEKIDVQPLLLEKEENKIALYGLGAVPEERLHRLFLQERVDFIPPEGNSERWFKIFVVHQNRVAHGTKYLPEKFLGNLPDLVVWGHEHESFTEMTFNEENQFYVYQPGSTVATSLCPGESAPKHVGLVHIYYDAENDTNSFLMEPIPLKTTRRLICEDINIDNLLSNRGDRDDDELNQVIFEFIADKIQDVINMAAVEHSGDPREPKEPLIRIRAEYSTDYHHLNPGLFGHRFIGKVANPKDLVMFKCKRNRSNSKDSESFDRGELDELMEFSVASRCNIDDVIYEYFANTDERNKLTLLSEKIMVEAIKEIVEKEQTTDRLAQAVDFFRIKIHDMVTNESAIYSENKEEIEKAIKDAKDKYMRDEARVLKELKHLFTQASQSNGDQDMTIDDNMSDDDFSTGPTVGKSPPTSSQVSTSRARGRGRGRGAGRGRGRNATQSTQGTLDSLISVKRR</sequence>
<dbReference type="InterPro" id="IPR041796">
    <property type="entry name" value="Mre11_N"/>
</dbReference>
<dbReference type="InterPro" id="IPR029052">
    <property type="entry name" value="Metallo-depent_PP-like"/>
</dbReference>
<evidence type="ECO:0000256" key="4">
    <source>
        <dbReference type="ARBA" id="ARBA00009028"/>
    </source>
</evidence>
<keyword evidence="10 16" id="KW-0378">Hydrolase</keyword>
<dbReference type="SMR" id="T1KDA6"/>
<evidence type="ECO:0000256" key="15">
    <source>
        <dbReference type="ARBA" id="ARBA00023254"/>
    </source>
</evidence>
<keyword evidence="5" id="KW-0158">Chromosome</keyword>
<evidence type="ECO:0000256" key="13">
    <source>
        <dbReference type="ARBA" id="ARBA00023211"/>
    </source>
</evidence>
<comment type="cofactor">
    <cofactor evidence="1 16">
        <name>Mn(2+)</name>
        <dbReference type="ChEBI" id="CHEBI:29035"/>
    </cofactor>
</comment>
<evidence type="ECO:0000256" key="3">
    <source>
        <dbReference type="ARBA" id="ARBA00004286"/>
    </source>
</evidence>
<organism evidence="22 23">
    <name type="scientific">Tetranychus urticae</name>
    <name type="common">Two-spotted spider mite</name>
    <dbReference type="NCBI Taxonomy" id="32264"/>
    <lineage>
        <taxon>Eukaryota</taxon>
        <taxon>Metazoa</taxon>
        <taxon>Ecdysozoa</taxon>
        <taxon>Arthropoda</taxon>
        <taxon>Chelicerata</taxon>
        <taxon>Arachnida</taxon>
        <taxon>Acari</taxon>
        <taxon>Acariformes</taxon>
        <taxon>Trombidiformes</taxon>
        <taxon>Prostigmata</taxon>
        <taxon>Eleutherengona</taxon>
        <taxon>Raphignathae</taxon>
        <taxon>Tetranychoidea</taxon>
        <taxon>Tetranychidae</taxon>
        <taxon>Tetranychus</taxon>
    </lineage>
</organism>
<dbReference type="GO" id="GO:0000723">
    <property type="term" value="P:telomere maintenance"/>
    <property type="evidence" value="ECO:0007669"/>
    <property type="project" value="TreeGrafter"/>
</dbReference>
<dbReference type="Pfam" id="PF04152">
    <property type="entry name" value="Mre11_DNA_bind"/>
    <property type="match status" value="1"/>
</dbReference>
<evidence type="ECO:0000256" key="5">
    <source>
        <dbReference type="ARBA" id="ARBA00022454"/>
    </source>
</evidence>
<evidence type="ECO:0000256" key="14">
    <source>
        <dbReference type="ARBA" id="ARBA00023242"/>
    </source>
</evidence>
<dbReference type="Pfam" id="PF00149">
    <property type="entry name" value="Metallophos"/>
    <property type="match status" value="1"/>
</dbReference>
<dbReference type="InterPro" id="IPR004843">
    <property type="entry name" value="Calcineurin-like_PHP"/>
</dbReference>
<dbReference type="PIRSF" id="PIRSF000882">
    <property type="entry name" value="DSB_repair_MRE11"/>
    <property type="match status" value="1"/>
</dbReference>
<feature type="domain" description="Mre11 DNA-binding" evidence="21">
    <location>
        <begin position="308"/>
        <end position="479"/>
    </location>
</feature>
<dbReference type="OMA" id="ESCMFNA"/>
<feature type="coiled-coil region" evidence="19">
    <location>
        <begin position="508"/>
        <end position="535"/>
    </location>
</feature>
<evidence type="ECO:0000256" key="16">
    <source>
        <dbReference type="PIRNR" id="PIRNR000882"/>
    </source>
</evidence>
<dbReference type="InterPro" id="IPR007281">
    <property type="entry name" value="Mre11_DNA-bd"/>
</dbReference>
<keyword evidence="19" id="KW-0175">Coiled coil</keyword>
<evidence type="ECO:0000256" key="1">
    <source>
        <dbReference type="ARBA" id="ARBA00001936"/>
    </source>
</evidence>
<dbReference type="eggNOG" id="KOG2310">
    <property type="taxonomic scope" value="Eukaryota"/>
</dbReference>
<feature type="compositionally biased region" description="Polar residues" evidence="20">
    <location>
        <begin position="604"/>
        <end position="615"/>
    </location>
</feature>
<evidence type="ECO:0000256" key="17">
    <source>
        <dbReference type="PIRSR" id="PIRSR000882-1"/>
    </source>
</evidence>
<dbReference type="Gene3D" id="3.60.21.10">
    <property type="match status" value="1"/>
</dbReference>
<feature type="active site" description="Proton donor" evidence="17">
    <location>
        <position position="138"/>
    </location>
</feature>
<dbReference type="GO" id="GO:0097552">
    <property type="term" value="P:mitochondrial double-strand break repair via homologous recombination"/>
    <property type="evidence" value="ECO:0007669"/>
    <property type="project" value="TreeGrafter"/>
</dbReference>
<dbReference type="GO" id="GO:0042138">
    <property type="term" value="P:meiotic DNA double-strand break formation"/>
    <property type="evidence" value="ECO:0007669"/>
    <property type="project" value="TreeGrafter"/>
</dbReference>
<keyword evidence="23" id="KW-1185">Reference proteome</keyword>
<dbReference type="GO" id="GO:0030870">
    <property type="term" value="C:Mre11 complex"/>
    <property type="evidence" value="ECO:0007669"/>
    <property type="project" value="UniProtKB-UniRule"/>
</dbReference>
<evidence type="ECO:0000256" key="18">
    <source>
        <dbReference type="RuleBase" id="RU003447"/>
    </source>
</evidence>
<dbReference type="GO" id="GO:0035861">
    <property type="term" value="C:site of double-strand break"/>
    <property type="evidence" value="ECO:0007669"/>
    <property type="project" value="TreeGrafter"/>
</dbReference>
<evidence type="ECO:0000259" key="21">
    <source>
        <dbReference type="SMART" id="SM01347"/>
    </source>
</evidence>
<evidence type="ECO:0000256" key="9">
    <source>
        <dbReference type="ARBA" id="ARBA00022763"/>
    </source>
</evidence>
<dbReference type="PANTHER" id="PTHR10139">
    <property type="entry name" value="DOUBLE-STRAND BREAK REPAIR PROTEIN MRE11"/>
    <property type="match status" value="1"/>
</dbReference>
<keyword evidence="7" id="KW-0479">Metal-binding</keyword>
<evidence type="ECO:0000256" key="2">
    <source>
        <dbReference type="ARBA" id="ARBA00004123"/>
    </source>
</evidence>
<comment type="subcellular location">
    <subcellularLocation>
        <location evidence="3">Chromosome</location>
    </subcellularLocation>
    <subcellularLocation>
        <location evidence="2 16">Nucleus</location>
    </subcellularLocation>
</comment>
<evidence type="ECO:0000313" key="22">
    <source>
        <dbReference type="EnsemblMetazoa" id="tetur09g02240.1"/>
    </source>
</evidence>
<feature type="compositionally biased region" description="Basic residues" evidence="20">
    <location>
        <begin position="588"/>
        <end position="602"/>
    </location>
</feature>
<dbReference type="HOGENOM" id="CLU_009535_3_1_1"/>
<evidence type="ECO:0000256" key="7">
    <source>
        <dbReference type="ARBA" id="ARBA00022723"/>
    </source>
</evidence>
<feature type="compositionally biased region" description="Polar residues" evidence="20">
    <location>
        <begin position="577"/>
        <end position="586"/>
    </location>
</feature>
<dbReference type="OrthoDB" id="30417at2759"/>
<dbReference type="GO" id="GO:0031573">
    <property type="term" value="P:mitotic intra-S DNA damage checkpoint signaling"/>
    <property type="evidence" value="ECO:0007669"/>
    <property type="project" value="TreeGrafter"/>
</dbReference>
<keyword evidence="6 16" id="KW-0540">Nuclease</keyword>
<dbReference type="EMBL" id="CAEY01002011">
    <property type="status" value="NOT_ANNOTATED_CDS"/>
    <property type="molecule type" value="Genomic_DNA"/>
</dbReference>
<protein>
    <recommendedName>
        <fullName evidence="16">Double-strand break repair protein</fullName>
    </recommendedName>
</protein>
<dbReference type="GO" id="GO:0006303">
    <property type="term" value="P:double-strand break repair via nonhomologous end joining"/>
    <property type="evidence" value="ECO:0007669"/>
    <property type="project" value="TreeGrafter"/>
</dbReference>
<keyword evidence="11 16" id="KW-0269">Exonuclease</keyword>
<dbReference type="Proteomes" id="UP000015104">
    <property type="component" value="Unassembled WGS sequence"/>
</dbReference>
<dbReference type="Gene3D" id="3.30.110.110">
    <property type="entry name" value="Mre11, capping domain"/>
    <property type="match status" value="1"/>
</dbReference>
<dbReference type="KEGG" id="tut:107363299"/>
<keyword evidence="9 16" id="KW-0227">DNA damage</keyword>
<reference evidence="23" key="1">
    <citation type="submission" date="2011-08" db="EMBL/GenBank/DDBJ databases">
        <authorList>
            <person name="Rombauts S."/>
        </authorList>
    </citation>
    <scope>NUCLEOTIDE SEQUENCE</scope>
    <source>
        <strain evidence="23">London</strain>
    </source>
</reference>
<feature type="compositionally biased region" description="Acidic residues" evidence="20">
    <location>
        <begin position="556"/>
        <end position="567"/>
    </location>
</feature>
<evidence type="ECO:0000313" key="23">
    <source>
        <dbReference type="Proteomes" id="UP000015104"/>
    </source>
</evidence>
<reference evidence="22" key="2">
    <citation type="submission" date="2015-06" db="UniProtKB">
        <authorList>
            <consortium name="EnsemblMetazoa"/>
        </authorList>
    </citation>
    <scope>IDENTIFICATION</scope>
</reference>
<evidence type="ECO:0000256" key="19">
    <source>
        <dbReference type="SAM" id="Coils"/>
    </source>
</evidence>
<evidence type="ECO:0000256" key="11">
    <source>
        <dbReference type="ARBA" id="ARBA00022839"/>
    </source>
</evidence>
<dbReference type="STRING" id="32264.T1KDA6"/>
<dbReference type="AlphaFoldDB" id="T1KDA6"/>
<evidence type="ECO:0000256" key="6">
    <source>
        <dbReference type="ARBA" id="ARBA00022722"/>
    </source>
</evidence>
<keyword evidence="8 16" id="KW-0255">Endonuclease</keyword>
<comment type="function">
    <text evidence="16">Core component of the MRN complex, which plays a central role in double-strand break (DSB) repair, DNA recombination, maintenance of telomere integrity and meiosis. The MRN complex is involved in the repair of DNA double-strand breaks (DSBs) via homologous recombination (HR), an error-free mechanism which primarily occurs during S and G2 phases. The complex (1) mediates the end resection of damaged DNA, which generates proper single-stranded DNA, a key initial steps in HR, and is (2) required for the recruitment of other repair factors and efficient activation of ATM and ATR upon DNA damage. Within the MRN complex, MRE11 possesses both single-strand endonuclease activity and double-strand-specific 3'-5' exonuclease activity. MRE11 first endonucleolytically cleaves the 5' strand at DNA DSB ends to prevent non-homologous end joining (NHEJ) and licence HR. It then generates a single-stranded DNA gap via 3' to 5' exonucleolytic degradation, which is required for single-strand invasion and recombination.</text>
</comment>